<organism evidence="1 2">
    <name type="scientific">Sporomusa malonica</name>
    <dbReference type="NCBI Taxonomy" id="112901"/>
    <lineage>
        <taxon>Bacteria</taxon>
        <taxon>Bacillati</taxon>
        <taxon>Bacillota</taxon>
        <taxon>Negativicutes</taxon>
        <taxon>Selenomonadales</taxon>
        <taxon>Sporomusaceae</taxon>
        <taxon>Sporomusa</taxon>
    </lineage>
</organism>
<sequence length="217" mass="24611">MNKIKFLYDVVKTLKGKDIFNGMVTAEVEKDQAKIFYVRNAFEKNLLTMQTTANITTEVDYAGKQVKHQSTTEITNPCACQGMHHKFFKHFHHAGSRCGGIKSKLAKLGFALSLLNNIQIEEHADKTSLVTLEITETPEDIKAHILEKMNHAKADPAEGQHCFLKEFCYLEKGNLSIAMSVNKEYEIKRVVVTFDGTQNNEQNEKHVLNIKAELQLN</sequence>
<proteinExistence type="predicted"/>
<gene>
    <name evidence="1" type="ORF">SAMN04488500_11914</name>
</gene>
<evidence type="ECO:0000313" key="1">
    <source>
        <dbReference type="EMBL" id="SMD02614.1"/>
    </source>
</evidence>
<dbReference type="EMBL" id="FWXI01000019">
    <property type="protein sequence ID" value="SMD02614.1"/>
    <property type="molecule type" value="Genomic_DNA"/>
</dbReference>
<dbReference type="RefSeq" id="WP_084577399.1">
    <property type="nucleotide sequence ID" value="NZ_CP155572.1"/>
</dbReference>
<dbReference type="STRING" id="112901.SAMN04488500_11914"/>
<evidence type="ECO:0000313" key="2">
    <source>
        <dbReference type="Proteomes" id="UP000192738"/>
    </source>
</evidence>
<dbReference type="AlphaFoldDB" id="A0A1W2DYN3"/>
<reference evidence="1 2" key="1">
    <citation type="submission" date="2017-04" db="EMBL/GenBank/DDBJ databases">
        <authorList>
            <person name="Afonso C.L."/>
            <person name="Miller P.J."/>
            <person name="Scott M.A."/>
            <person name="Spackman E."/>
            <person name="Goraichik I."/>
            <person name="Dimitrov K.M."/>
            <person name="Suarez D.L."/>
            <person name="Swayne D.E."/>
        </authorList>
    </citation>
    <scope>NUCLEOTIDE SEQUENCE [LARGE SCALE GENOMIC DNA]</scope>
    <source>
        <strain evidence="1 2">DSM 5090</strain>
    </source>
</reference>
<keyword evidence="2" id="KW-1185">Reference proteome</keyword>
<protein>
    <submittedName>
        <fullName evidence="1">Uncharacterized protein</fullName>
    </submittedName>
</protein>
<accession>A0A1W2DYN3</accession>
<name>A0A1W2DYN3_9FIRM</name>
<dbReference type="OrthoDB" id="1898447at2"/>
<dbReference type="Proteomes" id="UP000192738">
    <property type="component" value="Unassembled WGS sequence"/>
</dbReference>